<dbReference type="SUPFAM" id="SSF51395">
    <property type="entry name" value="FMN-linked oxidoreductases"/>
    <property type="match status" value="1"/>
</dbReference>
<evidence type="ECO:0000259" key="17">
    <source>
        <dbReference type="Pfam" id="PF01207"/>
    </source>
</evidence>
<evidence type="ECO:0000313" key="20">
    <source>
        <dbReference type="Proteomes" id="UP000001744"/>
    </source>
</evidence>
<comment type="catalytic activity">
    <reaction evidence="11">
        <text>5,6-dihydrouridine(17) in tRNA + NAD(+) = uridine(17) in tRNA + NADH + H(+)</text>
        <dbReference type="Rhea" id="RHEA:53372"/>
        <dbReference type="Rhea" id="RHEA-COMP:13541"/>
        <dbReference type="Rhea" id="RHEA-COMP:13542"/>
        <dbReference type="ChEBI" id="CHEBI:15378"/>
        <dbReference type="ChEBI" id="CHEBI:57540"/>
        <dbReference type="ChEBI" id="CHEBI:57945"/>
        <dbReference type="ChEBI" id="CHEBI:65315"/>
        <dbReference type="ChEBI" id="CHEBI:74443"/>
        <dbReference type="EC" id="1.3.1.88"/>
    </reaction>
    <physiologicalReaction direction="right-to-left" evidence="11">
        <dbReference type="Rhea" id="RHEA:53374"/>
    </physiologicalReaction>
</comment>
<dbReference type="GO" id="GO:0017150">
    <property type="term" value="F:tRNA dihydrouridine synthase activity"/>
    <property type="evidence" value="ECO:0000318"/>
    <property type="project" value="GO_Central"/>
</dbReference>
<comment type="catalytic activity">
    <reaction evidence="16">
        <text>5,6-dihydrouridine(17) in tRNA + NADP(+) = uridine(17) in tRNA + NADPH + H(+)</text>
        <dbReference type="Rhea" id="RHEA:53368"/>
        <dbReference type="Rhea" id="RHEA-COMP:13541"/>
        <dbReference type="Rhea" id="RHEA-COMP:13542"/>
        <dbReference type="ChEBI" id="CHEBI:15378"/>
        <dbReference type="ChEBI" id="CHEBI:57783"/>
        <dbReference type="ChEBI" id="CHEBI:58349"/>
        <dbReference type="ChEBI" id="CHEBI:65315"/>
        <dbReference type="ChEBI" id="CHEBI:74443"/>
        <dbReference type="EC" id="1.3.1.88"/>
    </reaction>
    <physiologicalReaction direction="right-to-left" evidence="16">
        <dbReference type="Rhea" id="RHEA:53370"/>
    </physiologicalReaction>
</comment>
<protein>
    <recommendedName>
        <fullName evidence="10">tRNA-dihydrouridine(16/17) synthase [NAD(P)(+)]</fullName>
        <ecNumber evidence="10">1.3.1.88</ecNumber>
    </recommendedName>
</protein>
<keyword evidence="5" id="KW-0819">tRNA processing</keyword>
<evidence type="ECO:0000256" key="13">
    <source>
        <dbReference type="ARBA" id="ARBA00048342"/>
    </source>
</evidence>
<dbReference type="PANTHER" id="PTHR11082:SF5">
    <property type="entry name" value="TRNA-DIHYDROURIDINE(16_17) SYNTHASE [NAD(P)(+)]-LIKE"/>
    <property type="match status" value="1"/>
</dbReference>
<evidence type="ECO:0000256" key="3">
    <source>
        <dbReference type="ARBA" id="ARBA00022643"/>
    </source>
</evidence>
<feature type="domain" description="DUS-like FMN-binding" evidence="17">
    <location>
        <begin position="22"/>
        <end position="308"/>
    </location>
</feature>
<comment type="catalytic activity">
    <reaction evidence="15">
        <text>a 5,6-dihydrouridine in mRNA + NADP(+) = a uridine in mRNA + NADPH + H(+)</text>
        <dbReference type="Rhea" id="RHEA:69855"/>
        <dbReference type="Rhea" id="RHEA-COMP:14658"/>
        <dbReference type="Rhea" id="RHEA-COMP:17789"/>
        <dbReference type="ChEBI" id="CHEBI:15378"/>
        <dbReference type="ChEBI" id="CHEBI:57783"/>
        <dbReference type="ChEBI" id="CHEBI:58349"/>
        <dbReference type="ChEBI" id="CHEBI:65315"/>
        <dbReference type="ChEBI" id="CHEBI:74443"/>
    </reaction>
    <physiologicalReaction direction="right-to-left" evidence="15">
        <dbReference type="Rhea" id="RHEA:69857"/>
    </physiologicalReaction>
</comment>
<dbReference type="OMA" id="ISPPVWQ"/>
<dbReference type="AlphaFoldDB" id="B6JXN4"/>
<dbReference type="eggNOG" id="KOG2335">
    <property type="taxonomic scope" value="Eukaryota"/>
</dbReference>
<dbReference type="JaponicusDB" id="SJAG_00174">
    <property type="gene designation" value="dus1"/>
</dbReference>
<dbReference type="EC" id="1.3.1.88" evidence="10"/>
<evidence type="ECO:0000256" key="9">
    <source>
        <dbReference type="ARBA" id="ARBA00038313"/>
    </source>
</evidence>
<dbReference type="STRING" id="402676.B6JXN4"/>
<dbReference type="GO" id="GO:0102262">
    <property type="term" value="F:tRNA-dihydrouridine16 synthase activity"/>
    <property type="evidence" value="ECO:0007669"/>
    <property type="project" value="EnsemblFungi"/>
</dbReference>
<keyword evidence="4" id="KW-0507">mRNA processing</keyword>
<dbReference type="InterPro" id="IPR013785">
    <property type="entry name" value="Aldolase_TIM"/>
</dbReference>
<evidence type="ECO:0000313" key="18">
    <source>
        <dbReference type="EMBL" id="EEB05178.1"/>
    </source>
</evidence>
<evidence type="ECO:0000256" key="12">
    <source>
        <dbReference type="ARBA" id="ARBA00047652"/>
    </source>
</evidence>
<evidence type="ECO:0000256" key="14">
    <source>
        <dbReference type="ARBA" id="ARBA00048934"/>
    </source>
</evidence>
<dbReference type="PROSITE" id="PS01136">
    <property type="entry name" value="UPF0034"/>
    <property type="match status" value="1"/>
</dbReference>
<organism evidence="18 20">
    <name type="scientific">Schizosaccharomyces japonicus (strain yFS275 / FY16936)</name>
    <name type="common">Fission yeast</name>
    <dbReference type="NCBI Taxonomy" id="402676"/>
    <lineage>
        <taxon>Eukaryota</taxon>
        <taxon>Fungi</taxon>
        <taxon>Dikarya</taxon>
        <taxon>Ascomycota</taxon>
        <taxon>Taphrinomycotina</taxon>
        <taxon>Schizosaccharomycetes</taxon>
        <taxon>Schizosaccharomycetales</taxon>
        <taxon>Schizosaccharomycetaceae</taxon>
        <taxon>Schizosaccharomyces</taxon>
    </lineage>
</organism>
<dbReference type="Proteomes" id="UP000001744">
    <property type="component" value="Unassembled WGS sequence"/>
</dbReference>
<dbReference type="CDD" id="cd02801">
    <property type="entry name" value="DUS_like_FMN"/>
    <property type="match status" value="1"/>
</dbReference>
<keyword evidence="2" id="KW-0285">Flavoprotein</keyword>
<comment type="similarity">
    <text evidence="9">Belongs to the Dus family. Dus1 subfamily.</text>
</comment>
<comment type="cofactor">
    <cofactor evidence="1">
        <name>FMN</name>
        <dbReference type="ChEBI" id="CHEBI:58210"/>
    </cofactor>
</comment>
<evidence type="ECO:0000256" key="6">
    <source>
        <dbReference type="ARBA" id="ARBA00022857"/>
    </source>
</evidence>
<proteinExistence type="inferred from homology"/>
<keyword evidence="3" id="KW-0288">FMN</keyword>
<evidence type="ECO:0000256" key="11">
    <source>
        <dbReference type="ARBA" id="ARBA00047287"/>
    </source>
</evidence>
<evidence type="ECO:0000256" key="15">
    <source>
        <dbReference type="ARBA" id="ARBA00049447"/>
    </source>
</evidence>
<evidence type="ECO:0000256" key="8">
    <source>
        <dbReference type="ARBA" id="ARBA00023027"/>
    </source>
</evidence>
<sequence length="403" mass="46053">MTIAKKLHGRAFYESIGSPKRILAPMVDQSELPWRILARRSGADMCFTPMFHSRLFSESKDYRDKVFSTKDIPEEKPLIVQFCGNEVETMLQAAKLAEPYCVAVDLNLGCPQGIARKGKYGSFMQDNWELIEAIISKLHAELSVPVTAKIRIFPDPSRTLEYAKMILRAGASILTVHGRTREQRGINTGIADWDQIKMLREKLPADTVLFANGNILHSSDIERCLEYTGVDGVMSAEGSLYNPKVFLSPSRPYTELYPRVDKMCEEYFDIVREHGLTKDYSSLSAMKGHLFKILHSFLSKHTDLRQVLGVKCTPTDFESFVQLVQEVRERIETSLANKEYVDDTESFEKTLDERGYPVVPFWRAQPYIRPLPNRKLKEENEEDVATKKIKLSKKEEEGEVLQS</sequence>
<reference evidence="18 20" key="1">
    <citation type="journal article" date="2011" name="Science">
        <title>Comparative functional genomics of the fission yeasts.</title>
        <authorList>
            <person name="Rhind N."/>
            <person name="Chen Z."/>
            <person name="Yassour M."/>
            <person name="Thompson D.A."/>
            <person name="Haas B.J."/>
            <person name="Habib N."/>
            <person name="Wapinski I."/>
            <person name="Roy S."/>
            <person name="Lin M.F."/>
            <person name="Heiman D.I."/>
            <person name="Young S.K."/>
            <person name="Furuya K."/>
            <person name="Guo Y."/>
            <person name="Pidoux A."/>
            <person name="Chen H.M."/>
            <person name="Robbertse B."/>
            <person name="Goldberg J.M."/>
            <person name="Aoki K."/>
            <person name="Bayne E.H."/>
            <person name="Berlin A.M."/>
            <person name="Desjardins C.A."/>
            <person name="Dobbs E."/>
            <person name="Dukaj L."/>
            <person name="Fan L."/>
            <person name="FitzGerald M.G."/>
            <person name="French C."/>
            <person name="Gujja S."/>
            <person name="Hansen K."/>
            <person name="Keifenheim D."/>
            <person name="Levin J.Z."/>
            <person name="Mosher R.A."/>
            <person name="Mueller C.A."/>
            <person name="Pfiffner J."/>
            <person name="Priest M."/>
            <person name="Russ C."/>
            <person name="Smialowska A."/>
            <person name="Swoboda P."/>
            <person name="Sykes S.M."/>
            <person name="Vaughn M."/>
            <person name="Vengrova S."/>
            <person name="Yoder R."/>
            <person name="Zeng Q."/>
            <person name="Allshire R."/>
            <person name="Baulcombe D."/>
            <person name="Birren B.W."/>
            <person name="Brown W."/>
            <person name="Ekwall K."/>
            <person name="Kellis M."/>
            <person name="Leatherwood J."/>
            <person name="Levin H."/>
            <person name="Margalit H."/>
            <person name="Martienssen R."/>
            <person name="Nieduszynski C.A."/>
            <person name="Spatafora J.W."/>
            <person name="Friedman N."/>
            <person name="Dalgaard J.Z."/>
            <person name="Baumann P."/>
            <person name="Niki H."/>
            <person name="Regev A."/>
            <person name="Nusbaum C."/>
        </authorList>
    </citation>
    <scope>NUCLEOTIDE SEQUENCE [LARGE SCALE GENOMIC DNA]</scope>
    <source>
        <strain evidence="20">yFS275 / FY16936</strain>
    </source>
</reference>
<name>B6JXN4_SCHJY</name>
<dbReference type="InterPro" id="IPR018517">
    <property type="entry name" value="tRNA_hU_synthase_CS"/>
</dbReference>
<dbReference type="Gene3D" id="3.20.20.70">
    <property type="entry name" value="Aldolase class I"/>
    <property type="match status" value="1"/>
</dbReference>
<dbReference type="GO" id="GO:0006397">
    <property type="term" value="P:mRNA processing"/>
    <property type="evidence" value="ECO:0007669"/>
    <property type="project" value="UniProtKB-KW"/>
</dbReference>
<keyword evidence="8" id="KW-0520">NAD</keyword>
<dbReference type="EMBL" id="KE651166">
    <property type="protein sequence ID" value="EEB05178.1"/>
    <property type="molecule type" value="Genomic_DNA"/>
</dbReference>
<accession>B6JXN4</accession>
<dbReference type="GO" id="GO:0102263">
    <property type="term" value="F:tRNA-dihydrouridine17 synthase activity"/>
    <property type="evidence" value="ECO:0007669"/>
    <property type="project" value="EnsemblFungi"/>
</dbReference>
<dbReference type="HOGENOM" id="CLU_013299_5_0_1"/>
<evidence type="ECO:0000313" key="19">
    <source>
        <dbReference type="JaponicusDB" id="SJAG_00174"/>
    </source>
</evidence>
<comment type="catalytic activity">
    <reaction evidence="13">
        <text>a 5,6-dihydrouridine in mRNA + NAD(+) = a uridine in mRNA + NADH + H(+)</text>
        <dbReference type="Rhea" id="RHEA:69851"/>
        <dbReference type="Rhea" id="RHEA-COMP:14658"/>
        <dbReference type="Rhea" id="RHEA-COMP:17789"/>
        <dbReference type="ChEBI" id="CHEBI:15378"/>
        <dbReference type="ChEBI" id="CHEBI:57540"/>
        <dbReference type="ChEBI" id="CHEBI:57945"/>
        <dbReference type="ChEBI" id="CHEBI:65315"/>
        <dbReference type="ChEBI" id="CHEBI:74443"/>
    </reaction>
    <physiologicalReaction direction="right-to-left" evidence="13">
        <dbReference type="Rhea" id="RHEA:69853"/>
    </physiologicalReaction>
</comment>
<evidence type="ECO:0000256" key="4">
    <source>
        <dbReference type="ARBA" id="ARBA00022664"/>
    </source>
</evidence>
<keyword evidence="20" id="KW-1185">Reference proteome</keyword>
<dbReference type="PANTHER" id="PTHR11082">
    <property type="entry name" value="TRNA-DIHYDROURIDINE SYNTHASE"/>
    <property type="match status" value="1"/>
</dbReference>
<dbReference type="GeneID" id="7049739"/>
<evidence type="ECO:0000256" key="10">
    <source>
        <dbReference type="ARBA" id="ARBA00038890"/>
    </source>
</evidence>
<evidence type="ECO:0000256" key="7">
    <source>
        <dbReference type="ARBA" id="ARBA00023002"/>
    </source>
</evidence>
<keyword evidence="6" id="KW-0521">NADP</keyword>
<evidence type="ECO:0000256" key="5">
    <source>
        <dbReference type="ARBA" id="ARBA00022694"/>
    </source>
</evidence>
<keyword evidence="7" id="KW-0560">Oxidoreductase</keyword>
<comment type="catalytic activity">
    <reaction evidence="14">
        <text>5,6-dihydrouridine(16) in tRNA + NAD(+) = uridine(16) in tRNA + NADH + H(+)</text>
        <dbReference type="Rhea" id="RHEA:53380"/>
        <dbReference type="Rhea" id="RHEA-COMP:13543"/>
        <dbReference type="Rhea" id="RHEA-COMP:13544"/>
        <dbReference type="ChEBI" id="CHEBI:15378"/>
        <dbReference type="ChEBI" id="CHEBI:57540"/>
        <dbReference type="ChEBI" id="CHEBI:57945"/>
        <dbReference type="ChEBI" id="CHEBI:65315"/>
        <dbReference type="ChEBI" id="CHEBI:74443"/>
        <dbReference type="EC" id="1.3.1.88"/>
    </reaction>
    <physiologicalReaction direction="right-to-left" evidence="14">
        <dbReference type="Rhea" id="RHEA:53382"/>
    </physiologicalReaction>
</comment>
<dbReference type="OrthoDB" id="272303at2759"/>
<comment type="catalytic activity">
    <reaction evidence="12">
        <text>5,6-dihydrouridine(16) in tRNA + NADP(+) = uridine(16) in tRNA + NADPH + H(+)</text>
        <dbReference type="Rhea" id="RHEA:53376"/>
        <dbReference type="Rhea" id="RHEA-COMP:13543"/>
        <dbReference type="Rhea" id="RHEA-COMP:13544"/>
        <dbReference type="ChEBI" id="CHEBI:15378"/>
        <dbReference type="ChEBI" id="CHEBI:57783"/>
        <dbReference type="ChEBI" id="CHEBI:58349"/>
        <dbReference type="ChEBI" id="CHEBI:65315"/>
        <dbReference type="ChEBI" id="CHEBI:74443"/>
        <dbReference type="EC" id="1.3.1.88"/>
    </reaction>
    <physiologicalReaction direction="right-to-left" evidence="12">
        <dbReference type="Rhea" id="RHEA:53378"/>
    </physiologicalReaction>
</comment>
<evidence type="ECO:0000256" key="1">
    <source>
        <dbReference type="ARBA" id="ARBA00001917"/>
    </source>
</evidence>
<dbReference type="InterPro" id="IPR035587">
    <property type="entry name" value="DUS-like_FMN-bd"/>
</dbReference>
<dbReference type="GO" id="GO:0050660">
    <property type="term" value="F:flavin adenine dinucleotide binding"/>
    <property type="evidence" value="ECO:0007669"/>
    <property type="project" value="InterPro"/>
</dbReference>
<evidence type="ECO:0000256" key="16">
    <source>
        <dbReference type="ARBA" id="ARBA00049467"/>
    </source>
</evidence>
<dbReference type="RefSeq" id="XP_002171471.1">
    <property type="nucleotide sequence ID" value="XM_002171435.2"/>
</dbReference>
<gene>
    <name evidence="19" type="primary">dus1</name>
    <name evidence="18" type="ORF">SJAG_00174</name>
</gene>
<dbReference type="Pfam" id="PF01207">
    <property type="entry name" value="Dus"/>
    <property type="match status" value="1"/>
</dbReference>
<evidence type="ECO:0000256" key="2">
    <source>
        <dbReference type="ARBA" id="ARBA00022630"/>
    </source>
</evidence>
<dbReference type="VEuPathDB" id="FungiDB:SJAG_00174"/>